<keyword evidence="1" id="KW-0472">Membrane</keyword>
<keyword evidence="1" id="KW-1133">Transmembrane helix</keyword>
<evidence type="ECO:0000256" key="1">
    <source>
        <dbReference type="SAM" id="Phobius"/>
    </source>
</evidence>
<dbReference type="EMBL" id="BDQF01000120">
    <property type="protein sequence ID" value="GAW84118.1"/>
    <property type="molecule type" value="Genomic_DNA"/>
</dbReference>
<reference evidence="3" key="1">
    <citation type="submission" date="2017-04" db="EMBL/GenBank/DDBJ databases">
        <title>Plasmodium gonderi genome.</title>
        <authorList>
            <person name="Arisue N."/>
            <person name="Honma H."/>
            <person name="Kawai S."/>
            <person name="Tougan T."/>
            <person name="Tanabe K."/>
            <person name="Horii T."/>
        </authorList>
    </citation>
    <scope>NUCLEOTIDE SEQUENCE [LARGE SCALE GENOMIC DNA]</scope>
    <source>
        <strain evidence="3">ATCC 30045</strain>
    </source>
</reference>
<name>A0A1Y1JRN4_PLAGO</name>
<feature type="transmembrane region" description="Helical" evidence="1">
    <location>
        <begin position="271"/>
        <end position="295"/>
    </location>
</feature>
<proteinExistence type="predicted"/>
<evidence type="ECO:0000313" key="3">
    <source>
        <dbReference type="Proteomes" id="UP000195521"/>
    </source>
</evidence>
<accession>A0A1Y1JRN4</accession>
<sequence>MATNNEESKFNFMGIFPECRNEYNKCRRKMHGKELTSYSMICSDFRNNIQKHYWLSVDIENICIQLLFYLHDIIKKKQNDNIEAHCNYFYYKLKYIAQKYGGYCGTAKNCYDVMRRKKDPKRVDISDVCLKHIVEIDNDVLKIMGYLEEIYELNDLFIQPIQRNASKVKKIEDYMDYLENYPDKYNGSLDQELDNVLKIYKSYLTSWSNCRYGKPVLQYFKKKWKDRNTFRITETIASTEISTREEASSSTEIITSAITAISASAGTSSGIIFFGFALIAIMFVLYKYTTYGSFLQPRVRMLKRRIRKENKHHKNLMDSFDRTYNNINYNDYRIAYTSED</sequence>
<organism evidence="2 3">
    <name type="scientific">Plasmodium gonderi</name>
    <dbReference type="NCBI Taxonomy" id="77519"/>
    <lineage>
        <taxon>Eukaryota</taxon>
        <taxon>Sar</taxon>
        <taxon>Alveolata</taxon>
        <taxon>Apicomplexa</taxon>
        <taxon>Aconoidasida</taxon>
        <taxon>Haemosporida</taxon>
        <taxon>Plasmodiidae</taxon>
        <taxon>Plasmodium</taxon>
        <taxon>Plasmodium (Plasmodium)</taxon>
    </lineage>
</organism>
<dbReference type="GeneID" id="39744926"/>
<evidence type="ECO:0000313" key="2">
    <source>
        <dbReference type="EMBL" id="GAW84118.1"/>
    </source>
</evidence>
<dbReference type="Proteomes" id="UP000195521">
    <property type="component" value="Unassembled WGS sequence"/>
</dbReference>
<dbReference type="RefSeq" id="XP_028546707.1">
    <property type="nucleotide sequence ID" value="XM_028690906.1"/>
</dbReference>
<protein>
    <submittedName>
        <fullName evidence="2">Variable surface protein</fullName>
    </submittedName>
</protein>
<keyword evidence="3" id="KW-1185">Reference proteome</keyword>
<dbReference type="AlphaFoldDB" id="A0A1Y1JRN4"/>
<comment type="caution">
    <text evidence="2">The sequence shown here is derived from an EMBL/GenBank/DDBJ whole genome shotgun (WGS) entry which is preliminary data.</text>
</comment>
<gene>
    <name evidence="2" type="ORF">PGO_001185</name>
</gene>
<keyword evidence="1" id="KW-0812">Transmembrane</keyword>